<protein>
    <submittedName>
        <fullName evidence="2">Uncharacterized protein</fullName>
    </submittedName>
</protein>
<dbReference type="AlphaFoldDB" id="A0AAV9INU2"/>
<dbReference type="EMBL" id="JANCYU010000074">
    <property type="protein sequence ID" value="KAK4529039.1"/>
    <property type="molecule type" value="Genomic_DNA"/>
</dbReference>
<evidence type="ECO:0000313" key="2">
    <source>
        <dbReference type="EMBL" id="KAK4529039.1"/>
    </source>
</evidence>
<reference evidence="2 3" key="1">
    <citation type="submission" date="2022-07" db="EMBL/GenBank/DDBJ databases">
        <title>Genome-wide signatures of adaptation to extreme environments.</title>
        <authorList>
            <person name="Cho C.H."/>
            <person name="Yoon H.S."/>
        </authorList>
    </citation>
    <scope>NUCLEOTIDE SEQUENCE [LARGE SCALE GENOMIC DNA]</scope>
    <source>
        <strain evidence="2 3">108.79 E11</strain>
    </source>
</reference>
<name>A0AAV9INU2_9RHOD</name>
<gene>
    <name evidence="2" type="ORF">GAYE_SCF72G6989</name>
</gene>
<sequence length="215" mass="24714">MSQLLCQLSALAFYSLYLLAEPLQVCCFTGIRLSKALMIPLVPARDDESNQLWLIPDPLKELPGPRFFTVADSGWLKYHLESPPLIPKLKEDISLHPDILELVREAQWKSVVQNVQWLLKKKKASFDFSLDNNSCVDLVLRLGDPQQQEQQLAKDDEIANVCKEKNIYYRHLSKKLDVLEQLTSHNNGWMMGCFRSYGTCQLLAEIEKANHLEKD</sequence>
<keyword evidence="1" id="KW-0732">Signal</keyword>
<evidence type="ECO:0000256" key="1">
    <source>
        <dbReference type="SAM" id="SignalP"/>
    </source>
</evidence>
<accession>A0AAV9INU2</accession>
<feature type="signal peptide" evidence="1">
    <location>
        <begin position="1"/>
        <end position="20"/>
    </location>
</feature>
<organism evidence="2 3">
    <name type="scientific">Galdieria yellowstonensis</name>
    <dbReference type="NCBI Taxonomy" id="3028027"/>
    <lineage>
        <taxon>Eukaryota</taxon>
        <taxon>Rhodophyta</taxon>
        <taxon>Bangiophyceae</taxon>
        <taxon>Galdieriales</taxon>
        <taxon>Galdieriaceae</taxon>
        <taxon>Galdieria</taxon>
    </lineage>
</organism>
<comment type="caution">
    <text evidence="2">The sequence shown here is derived from an EMBL/GenBank/DDBJ whole genome shotgun (WGS) entry which is preliminary data.</text>
</comment>
<keyword evidence="3" id="KW-1185">Reference proteome</keyword>
<feature type="chain" id="PRO_5043821535" evidence="1">
    <location>
        <begin position="21"/>
        <end position="215"/>
    </location>
</feature>
<proteinExistence type="predicted"/>
<evidence type="ECO:0000313" key="3">
    <source>
        <dbReference type="Proteomes" id="UP001300502"/>
    </source>
</evidence>
<dbReference type="Proteomes" id="UP001300502">
    <property type="component" value="Unassembled WGS sequence"/>
</dbReference>